<evidence type="ECO:0000313" key="3">
    <source>
        <dbReference type="Proteomes" id="UP001060261"/>
    </source>
</evidence>
<dbReference type="RefSeq" id="WP_260559235.1">
    <property type="nucleotide sequence ID" value="NZ_BAABEC010000184.1"/>
</dbReference>
<feature type="region of interest" description="Disordered" evidence="1">
    <location>
        <begin position="206"/>
        <end position="236"/>
    </location>
</feature>
<proteinExistence type="predicted"/>
<evidence type="ECO:0000256" key="1">
    <source>
        <dbReference type="SAM" id="MobiDB-lite"/>
    </source>
</evidence>
<name>A0ABY5YD04_9DEIO</name>
<evidence type="ECO:0000313" key="2">
    <source>
        <dbReference type="EMBL" id="UWX62942.1"/>
    </source>
</evidence>
<accession>A0ABY5YD04</accession>
<dbReference type="Proteomes" id="UP001060261">
    <property type="component" value="Chromosome"/>
</dbReference>
<organism evidence="2 3">
    <name type="scientific">Deinococcus rubellus</name>
    <dbReference type="NCBI Taxonomy" id="1889240"/>
    <lineage>
        <taxon>Bacteria</taxon>
        <taxon>Thermotogati</taxon>
        <taxon>Deinococcota</taxon>
        <taxon>Deinococci</taxon>
        <taxon>Deinococcales</taxon>
        <taxon>Deinococcaceae</taxon>
        <taxon>Deinococcus</taxon>
    </lineage>
</organism>
<evidence type="ECO:0008006" key="4">
    <source>
        <dbReference type="Google" id="ProtNLM"/>
    </source>
</evidence>
<gene>
    <name evidence="2" type="ORF">N0D28_09195</name>
</gene>
<dbReference type="EMBL" id="CP104213">
    <property type="protein sequence ID" value="UWX62942.1"/>
    <property type="molecule type" value="Genomic_DNA"/>
</dbReference>
<protein>
    <recommendedName>
        <fullName evidence="4">YtxH domain-containing protein</fullName>
    </recommendedName>
</protein>
<keyword evidence="3" id="KW-1185">Reference proteome</keyword>
<reference evidence="2" key="1">
    <citation type="submission" date="2022-09" db="EMBL/GenBank/DDBJ databases">
        <title>genome sequence of Deinococcus rubellus.</title>
        <authorList>
            <person name="Srinivasan S."/>
        </authorList>
    </citation>
    <scope>NUCLEOTIDE SEQUENCE</scope>
    <source>
        <strain evidence="2">Ant6</strain>
    </source>
</reference>
<sequence length="236" mass="25321">MSEREDARLRLQESVDQLGQQASLQVQLQKEPLKMLGIATGVGAVIGIVLGRSLSKTRKIYVDDTLSKKDQKAFAKAQVRYKGPAGNIGGALLATLGTLAFKIVQDRYIAPKLEELAQNLSQQAGDAVKTPRPPKPSKDVVIRDFRASTEKAYSDERGNLNLTPAQQAAGEVAYAARDVPVRDFRVAAEKAHADQFGSVISDAAASPMPAVSAEVRPTATRTEAITADAPKTNLQK</sequence>